<dbReference type="EMBL" id="GL376628">
    <property type="status" value="NOT_ANNOTATED_CDS"/>
    <property type="molecule type" value="Genomic_DNA"/>
</dbReference>
<dbReference type="InParanoid" id="K3WCN5"/>
<reference evidence="2" key="2">
    <citation type="submission" date="2010-04" db="EMBL/GenBank/DDBJ databases">
        <authorList>
            <person name="Buell R."/>
            <person name="Hamilton J."/>
            <person name="Hostetler J."/>
        </authorList>
    </citation>
    <scope>NUCLEOTIDE SEQUENCE [LARGE SCALE GENOMIC DNA]</scope>
    <source>
        <strain evidence="2">DAOM:BR144</strain>
    </source>
</reference>
<organism evidence="1 2">
    <name type="scientific">Globisporangium ultimum (strain ATCC 200006 / CBS 805.95 / DAOM BR144)</name>
    <name type="common">Pythium ultimum</name>
    <dbReference type="NCBI Taxonomy" id="431595"/>
    <lineage>
        <taxon>Eukaryota</taxon>
        <taxon>Sar</taxon>
        <taxon>Stramenopiles</taxon>
        <taxon>Oomycota</taxon>
        <taxon>Peronosporomycetes</taxon>
        <taxon>Pythiales</taxon>
        <taxon>Pythiaceae</taxon>
        <taxon>Globisporangium</taxon>
    </lineage>
</organism>
<proteinExistence type="predicted"/>
<name>K3WCN5_GLOUD</name>
<dbReference type="EnsemblProtists" id="PYU1_T002726">
    <property type="protein sequence ID" value="PYU1_T002726"/>
    <property type="gene ID" value="PYU1_G002723"/>
</dbReference>
<evidence type="ECO:0000313" key="2">
    <source>
        <dbReference type="Proteomes" id="UP000019132"/>
    </source>
</evidence>
<sequence>MRKEEKDNLNKEISFLGAKLDYLKHRAGIPDEQSIFQSKLEKALLREILRNQQYLAAGFKSTMSIDMSEHVHNPAVVSLYLGADPSQRQQLLNEIRAEQLCHGKRFIGARTQFVNPLKRSSQSTRLVTKNGDNFATKVDVIPLHHAASVKQVYDAILFHVFNVDICLTEKMNVEIREKARSGDELASQLRVLYTNHSVDVEINSAVFSQFTQSPSAPSTTSDESGTGGECIVTTTFIERDDLYPYNPREFVRQDITSIWMVTRYPANGVATDEAPDDQLQSLEKDDRSIPDSANNQIIVMKRWAQSKLHPSKLDIPKGKLVDLAEDTLCITNAVLAAVYASLQSAPPS</sequence>
<protein>
    <submittedName>
        <fullName evidence="1">Uncharacterized protein</fullName>
    </submittedName>
</protein>
<dbReference type="Proteomes" id="UP000019132">
    <property type="component" value="Unassembled WGS sequence"/>
</dbReference>
<reference evidence="1" key="3">
    <citation type="submission" date="2015-02" db="UniProtKB">
        <authorList>
            <consortium name="EnsemblProtists"/>
        </authorList>
    </citation>
    <scope>IDENTIFICATION</scope>
    <source>
        <strain evidence="1">DAOM BR144</strain>
    </source>
</reference>
<reference evidence="2" key="1">
    <citation type="journal article" date="2010" name="Genome Biol.">
        <title>Genome sequence of the necrotrophic plant pathogen Pythium ultimum reveals original pathogenicity mechanisms and effector repertoire.</title>
        <authorList>
            <person name="Levesque C.A."/>
            <person name="Brouwer H."/>
            <person name="Cano L."/>
            <person name="Hamilton J.P."/>
            <person name="Holt C."/>
            <person name="Huitema E."/>
            <person name="Raffaele S."/>
            <person name="Robideau G.P."/>
            <person name="Thines M."/>
            <person name="Win J."/>
            <person name="Zerillo M.M."/>
            <person name="Beakes G.W."/>
            <person name="Boore J.L."/>
            <person name="Busam D."/>
            <person name="Dumas B."/>
            <person name="Ferriera S."/>
            <person name="Fuerstenberg S.I."/>
            <person name="Gachon C.M."/>
            <person name="Gaulin E."/>
            <person name="Govers F."/>
            <person name="Grenville-Briggs L."/>
            <person name="Horner N."/>
            <person name="Hostetler J."/>
            <person name="Jiang R.H."/>
            <person name="Johnson J."/>
            <person name="Krajaejun T."/>
            <person name="Lin H."/>
            <person name="Meijer H.J."/>
            <person name="Moore B."/>
            <person name="Morris P."/>
            <person name="Phuntmart V."/>
            <person name="Puiu D."/>
            <person name="Shetty J."/>
            <person name="Stajich J.E."/>
            <person name="Tripathy S."/>
            <person name="Wawra S."/>
            <person name="van West P."/>
            <person name="Whitty B.R."/>
            <person name="Coutinho P.M."/>
            <person name="Henrissat B."/>
            <person name="Martin F."/>
            <person name="Thomas P.D."/>
            <person name="Tyler B.M."/>
            <person name="De Vries R.P."/>
            <person name="Kamoun S."/>
            <person name="Yandell M."/>
            <person name="Tisserat N."/>
            <person name="Buell C.R."/>
        </authorList>
    </citation>
    <scope>NUCLEOTIDE SEQUENCE</scope>
    <source>
        <strain evidence="2">DAOM:BR144</strain>
    </source>
</reference>
<evidence type="ECO:0000313" key="1">
    <source>
        <dbReference type="EnsemblProtists" id="PYU1_T002726"/>
    </source>
</evidence>
<dbReference type="HOGENOM" id="CLU_036567_1_1_1"/>
<keyword evidence="2" id="KW-1185">Reference proteome</keyword>
<accession>K3WCN5</accession>
<dbReference type="eggNOG" id="ENOG502R9XQ">
    <property type="taxonomic scope" value="Eukaryota"/>
</dbReference>
<dbReference type="AlphaFoldDB" id="K3WCN5"/>
<dbReference type="VEuPathDB" id="FungiDB:PYU1_G002723"/>